<dbReference type="Proteomes" id="UP000499080">
    <property type="component" value="Unassembled WGS sequence"/>
</dbReference>
<comment type="subcellular location">
    <subcellularLocation>
        <location evidence="1">Membrane</location>
        <topology evidence="1">Multi-pass membrane protein</topology>
    </subcellularLocation>
</comment>
<accession>A0A4Y2WJ25</accession>
<keyword evidence="2" id="KW-0813">Transport</keyword>
<keyword evidence="9" id="KW-1185">Reference proteome</keyword>
<organism evidence="8 9">
    <name type="scientific">Araneus ventricosus</name>
    <name type="common">Orbweaver spider</name>
    <name type="synonym">Epeira ventricosa</name>
    <dbReference type="NCBI Taxonomy" id="182803"/>
    <lineage>
        <taxon>Eukaryota</taxon>
        <taxon>Metazoa</taxon>
        <taxon>Ecdysozoa</taxon>
        <taxon>Arthropoda</taxon>
        <taxon>Chelicerata</taxon>
        <taxon>Arachnida</taxon>
        <taxon>Araneae</taxon>
        <taxon>Araneomorphae</taxon>
        <taxon>Entelegynae</taxon>
        <taxon>Araneoidea</taxon>
        <taxon>Araneidae</taxon>
        <taxon>Araneus</taxon>
    </lineage>
</organism>
<dbReference type="OrthoDB" id="5877963at2759"/>
<keyword evidence="3" id="KW-0812">Transmembrane</keyword>
<evidence type="ECO:0000313" key="9">
    <source>
        <dbReference type="Proteomes" id="UP000499080"/>
    </source>
</evidence>
<dbReference type="InterPro" id="IPR001991">
    <property type="entry name" value="Na-dicarboxylate_symporter"/>
</dbReference>
<evidence type="ECO:0000259" key="7">
    <source>
        <dbReference type="Pfam" id="PF00078"/>
    </source>
</evidence>
<evidence type="ECO:0000256" key="2">
    <source>
        <dbReference type="ARBA" id="ARBA00022448"/>
    </source>
</evidence>
<evidence type="ECO:0000256" key="1">
    <source>
        <dbReference type="ARBA" id="ARBA00004141"/>
    </source>
</evidence>
<keyword evidence="4" id="KW-1133">Transmembrane helix</keyword>
<dbReference type="EMBL" id="BGPR01061357">
    <property type="protein sequence ID" value="GBO37031.1"/>
    <property type="molecule type" value="Genomic_DNA"/>
</dbReference>
<dbReference type="InterPro" id="IPR000477">
    <property type="entry name" value="RT_dom"/>
</dbReference>
<feature type="coiled-coil region" evidence="6">
    <location>
        <begin position="129"/>
        <end position="166"/>
    </location>
</feature>
<dbReference type="GO" id="GO:0016020">
    <property type="term" value="C:membrane"/>
    <property type="evidence" value="ECO:0007669"/>
    <property type="project" value="UniProtKB-SubCell"/>
</dbReference>
<sequence>MVVHMNGGTFYIPLSAIFLTQLEGINLGLPETLVICVTAILLFIACPATAGGGNPVYLLTVLAAAGINKPQFISLFLSMEWLMKDELIAIAEEMGLMVPDKAKVVDLKALIESSDVYKDDIELVRNLVDGILEEKREKSEREKREYEIEKIKLAQLEKQLEIANARENLASISQTTEIREPGSLTNNLESLIKSVKTLTIPVPVRSESFNLFFHSLEKAFQNKSVPNELKAEILLNILGEKVNNLLAYVSREDLCDYEKIKELVLKEFEPTPQECLSNFKKAQRLPSETYVQFASRLCASFDYYCQLRKVTDFKSLCDLIVSDKIFETLERELMTHIAVKQGESFFKPQQLGRECDVYLSSRGRSSKELNRNAVSEAKRVVGNKWPTSKWRADKNISKIFVSETKNINCVLCKRASHSLSTCSQFRRLSVWDRAEVVKRNNLCFRCFSPHKLNECRSVENCFCLKPHHRMIHFPRENSGNPASHLKLDAPAFVPKQREESAEANPESQFVATGIEKGKPKNVLLSTIRALVKNKFSEWVEVRCLLDVGSQSCLCTKACAERLQLKMEKVNTVVSCVNDASMIVKNCVKTSVANKDKSFERELLMLVVNKITDFIPNKIINVDVDVSEFVSLADHSFNVPDKIDMLLGAEIFYELLRPGQIYAQNSQLLLQNTVFGYVVSGSVDQVAEDRVHCGLILDDDLNKTLKQFWEIESVDVKSTGDTEASLCEDHFVRTHKRNEEGRYVVSMALSRDPSCLGNSKDMAVRQLNSLWKRLSRDSEYFSLYTDFLREYEDLGHLERVVESSEPPTQYYIPHHGVLRPDKLTTKLRVVFNASSPTTTGISLNDILMKGDVIEDVFQTISRFRRHKFAFTTDIQKMYRQILIDPDQQDLQRIVWKTGPNTEVSAYRLKTVTYGMSNAPFLAIRTLQQLAEDEKSRFPLASEALLHDTYMDDIVSGAPDLKTARRLQSQLRDALQSCGMALHKWSSNSPELLNSSLSTDVEHSFSVDTDLSVKTLGISWKPFQDRFVFKVSISMKPSYTKREVLSVIARLY</sequence>
<keyword evidence="5" id="KW-0472">Membrane</keyword>
<dbReference type="GO" id="GO:0071897">
    <property type="term" value="P:DNA biosynthetic process"/>
    <property type="evidence" value="ECO:0007669"/>
    <property type="project" value="UniProtKB-ARBA"/>
</dbReference>
<name>A0A4Y2WJ25_ARAVE</name>
<dbReference type="InterPro" id="IPR043502">
    <property type="entry name" value="DNA/RNA_pol_sf"/>
</dbReference>
<dbReference type="Gene3D" id="1.10.3860.10">
    <property type="entry name" value="Sodium:dicarboxylate symporter"/>
    <property type="match status" value="1"/>
</dbReference>
<evidence type="ECO:0000313" key="8">
    <source>
        <dbReference type="EMBL" id="GBO37031.1"/>
    </source>
</evidence>
<feature type="non-terminal residue" evidence="8">
    <location>
        <position position="1050"/>
    </location>
</feature>
<feature type="domain" description="Reverse transcriptase" evidence="7">
    <location>
        <begin position="848"/>
        <end position="981"/>
    </location>
</feature>
<evidence type="ECO:0000256" key="4">
    <source>
        <dbReference type="ARBA" id="ARBA00022989"/>
    </source>
</evidence>
<dbReference type="Gene3D" id="3.10.10.10">
    <property type="entry name" value="HIV Type 1 Reverse Transcriptase, subunit A, domain 1"/>
    <property type="match status" value="1"/>
</dbReference>
<dbReference type="AlphaFoldDB" id="A0A4Y2WJ25"/>
<proteinExistence type="predicted"/>
<dbReference type="InterPro" id="IPR043128">
    <property type="entry name" value="Rev_trsase/Diguanyl_cyclase"/>
</dbReference>
<dbReference type="SUPFAM" id="SSF118215">
    <property type="entry name" value="Proton glutamate symport protein"/>
    <property type="match status" value="1"/>
</dbReference>
<protein>
    <recommendedName>
        <fullName evidence="7">Reverse transcriptase domain-containing protein</fullName>
    </recommendedName>
</protein>
<dbReference type="PANTHER" id="PTHR47331:SF1">
    <property type="entry name" value="GAG-LIKE PROTEIN"/>
    <property type="match status" value="1"/>
</dbReference>
<dbReference type="PANTHER" id="PTHR47331">
    <property type="entry name" value="PHD-TYPE DOMAIN-CONTAINING PROTEIN"/>
    <property type="match status" value="1"/>
</dbReference>
<evidence type="ECO:0000256" key="6">
    <source>
        <dbReference type="SAM" id="Coils"/>
    </source>
</evidence>
<dbReference type="Pfam" id="PF00078">
    <property type="entry name" value="RVT_1"/>
    <property type="match status" value="1"/>
</dbReference>
<evidence type="ECO:0000256" key="5">
    <source>
        <dbReference type="ARBA" id="ARBA00023136"/>
    </source>
</evidence>
<dbReference type="SUPFAM" id="SSF56672">
    <property type="entry name" value="DNA/RNA polymerases"/>
    <property type="match status" value="1"/>
</dbReference>
<evidence type="ECO:0000256" key="3">
    <source>
        <dbReference type="ARBA" id="ARBA00022692"/>
    </source>
</evidence>
<dbReference type="Gene3D" id="3.30.70.270">
    <property type="match status" value="1"/>
</dbReference>
<keyword evidence="6" id="KW-0175">Coiled coil</keyword>
<dbReference type="InterPro" id="IPR036458">
    <property type="entry name" value="Na:dicarbo_symporter_sf"/>
</dbReference>
<dbReference type="GO" id="GO:0015293">
    <property type="term" value="F:symporter activity"/>
    <property type="evidence" value="ECO:0007669"/>
    <property type="project" value="InterPro"/>
</dbReference>
<gene>
    <name evidence="8" type="ORF">AVEN_116543_1</name>
</gene>
<dbReference type="Pfam" id="PF00375">
    <property type="entry name" value="SDF"/>
    <property type="match status" value="1"/>
</dbReference>
<comment type="caution">
    <text evidence="8">The sequence shown here is derived from an EMBL/GenBank/DDBJ whole genome shotgun (WGS) entry which is preliminary data.</text>
</comment>
<reference evidence="8 9" key="1">
    <citation type="journal article" date="2019" name="Sci. Rep.">
        <title>Orb-weaving spider Araneus ventricosus genome elucidates the spidroin gene catalogue.</title>
        <authorList>
            <person name="Kono N."/>
            <person name="Nakamura H."/>
            <person name="Ohtoshi R."/>
            <person name="Moran D.A.P."/>
            <person name="Shinohara A."/>
            <person name="Yoshida Y."/>
            <person name="Fujiwara M."/>
            <person name="Mori M."/>
            <person name="Tomita M."/>
            <person name="Arakawa K."/>
        </authorList>
    </citation>
    <scope>NUCLEOTIDE SEQUENCE [LARGE SCALE GENOMIC DNA]</scope>
</reference>